<evidence type="ECO:0000256" key="4">
    <source>
        <dbReference type="ARBA" id="ARBA00017504"/>
    </source>
</evidence>
<comment type="catalytic activity">
    <reaction evidence="13 14 15">
        <text>protoporphyrinogen IX + 3 A = protoporphyrin IX + 3 AH2</text>
        <dbReference type="Rhea" id="RHEA:62000"/>
        <dbReference type="ChEBI" id="CHEBI:13193"/>
        <dbReference type="ChEBI" id="CHEBI:17499"/>
        <dbReference type="ChEBI" id="CHEBI:57306"/>
        <dbReference type="ChEBI" id="CHEBI:57307"/>
    </reaction>
</comment>
<feature type="transmembrane region" description="Helical" evidence="14">
    <location>
        <begin position="84"/>
        <end position="109"/>
    </location>
</feature>
<organism evidence="16 17">
    <name type="scientific">Maricaulis salignorans</name>
    <dbReference type="NCBI Taxonomy" id="144026"/>
    <lineage>
        <taxon>Bacteria</taxon>
        <taxon>Pseudomonadati</taxon>
        <taxon>Pseudomonadota</taxon>
        <taxon>Alphaproteobacteria</taxon>
        <taxon>Maricaulales</taxon>
        <taxon>Maricaulaceae</taxon>
        <taxon>Maricaulis</taxon>
    </lineage>
</organism>
<evidence type="ECO:0000256" key="10">
    <source>
        <dbReference type="ARBA" id="ARBA00023002"/>
    </source>
</evidence>
<evidence type="ECO:0000256" key="14">
    <source>
        <dbReference type="HAMAP-Rule" id="MF_02239"/>
    </source>
</evidence>
<gene>
    <name evidence="16" type="ORF">SAMN04488568_10668</name>
</gene>
<comment type="subunit">
    <text evidence="14">Homodimer.</text>
</comment>
<keyword evidence="12 14" id="KW-0472">Membrane</keyword>
<keyword evidence="7 14" id="KW-0812">Transmembrane</keyword>
<dbReference type="GO" id="GO:0006782">
    <property type="term" value="P:protoporphyrinogen IX biosynthetic process"/>
    <property type="evidence" value="ECO:0007669"/>
    <property type="project" value="UniProtKB-UniRule"/>
</dbReference>
<keyword evidence="8 14" id="KW-0479">Metal-binding</keyword>
<evidence type="ECO:0000256" key="8">
    <source>
        <dbReference type="ARBA" id="ARBA00022723"/>
    </source>
</evidence>
<dbReference type="AlphaFoldDB" id="A0A1G9R4P7"/>
<dbReference type="GO" id="GO:0070818">
    <property type="term" value="F:protoporphyrinogen oxidase activity"/>
    <property type="evidence" value="ECO:0007669"/>
    <property type="project" value="UniProtKB-UniRule"/>
</dbReference>
<keyword evidence="10 14" id="KW-0560">Oxidoreductase</keyword>
<dbReference type="EMBL" id="FNHG01000006">
    <property type="protein sequence ID" value="SDM18276.1"/>
    <property type="molecule type" value="Genomic_DNA"/>
</dbReference>
<dbReference type="Pfam" id="PF03653">
    <property type="entry name" value="UPF0093"/>
    <property type="match status" value="1"/>
</dbReference>
<evidence type="ECO:0000256" key="5">
    <source>
        <dbReference type="ARBA" id="ARBA00022475"/>
    </source>
</evidence>
<accession>A0A1G9R4P7</accession>
<comment type="cofactor">
    <cofactor evidence="14 15">
        <name>heme b</name>
        <dbReference type="ChEBI" id="CHEBI:60344"/>
    </cofactor>
    <text evidence="14 15">Binds 1 heme b (iron(II)-protoporphyrin IX) group per subunit.</text>
</comment>
<dbReference type="PANTHER" id="PTHR40255">
    <property type="entry name" value="UPF0093 MEMBRANE PROTEIN SLR1790"/>
    <property type="match status" value="1"/>
</dbReference>
<evidence type="ECO:0000256" key="1">
    <source>
        <dbReference type="ARBA" id="ARBA00004651"/>
    </source>
</evidence>
<comment type="pathway">
    <text evidence="2 14 15">Porphyrin-containing compound metabolism; protoporphyrin-IX biosynthesis; protoporphyrin-IX from protoporphyrinogen-IX: step 1/1.</text>
</comment>
<feature type="binding site" description="axial binding residue" evidence="14">
    <location>
        <position position="95"/>
    </location>
    <ligand>
        <name>heme</name>
        <dbReference type="ChEBI" id="CHEBI:30413"/>
    </ligand>
    <ligandPart>
        <name>Fe</name>
        <dbReference type="ChEBI" id="CHEBI:18248"/>
    </ligandPart>
</feature>
<feature type="transmembrane region" description="Helical" evidence="14">
    <location>
        <begin position="130"/>
        <end position="150"/>
    </location>
</feature>
<protein>
    <recommendedName>
        <fullName evidence="4 14">Protoporphyrinogen IX oxidase</fullName>
        <shortName evidence="14">PPO</shortName>
        <ecNumber evidence="14 15">1.3.99.-</ecNumber>
    </recommendedName>
</protein>
<keyword evidence="5 14" id="KW-1003">Cell membrane</keyword>
<keyword evidence="9 14" id="KW-1133">Transmembrane helix</keyword>
<feature type="transmembrane region" description="Helical" evidence="14">
    <location>
        <begin position="12"/>
        <end position="36"/>
    </location>
</feature>
<proteinExistence type="inferred from homology"/>
<evidence type="ECO:0000256" key="6">
    <source>
        <dbReference type="ARBA" id="ARBA00022617"/>
    </source>
</evidence>
<name>A0A1G9R4P7_9PROT</name>
<feature type="binding site" description="axial binding residue" evidence="14">
    <location>
        <position position="13"/>
    </location>
    <ligand>
        <name>heme</name>
        <dbReference type="ChEBI" id="CHEBI:30413"/>
    </ligand>
    <ligandPart>
        <name>Fe</name>
        <dbReference type="ChEBI" id="CHEBI:18248"/>
    </ligandPart>
</feature>
<evidence type="ECO:0000256" key="9">
    <source>
        <dbReference type="ARBA" id="ARBA00022989"/>
    </source>
</evidence>
<reference evidence="16 17" key="1">
    <citation type="submission" date="2016-10" db="EMBL/GenBank/DDBJ databases">
        <authorList>
            <person name="de Groot N.N."/>
        </authorList>
    </citation>
    <scope>NUCLEOTIDE SEQUENCE [LARGE SCALE GENOMIC DNA]</scope>
    <source>
        <strain evidence="16 17">DSM 16077</strain>
    </source>
</reference>
<dbReference type="HAMAP" id="MF_02239">
    <property type="entry name" value="HemJ"/>
    <property type="match status" value="1"/>
</dbReference>
<evidence type="ECO:0000256" key="12">
    <source>
        <dbReference type="ARBA" id="ARBA00023136"/>
    </source>
</evidence>
<dbReference type="Proteomes" id="UP000199759">
    <property type="component" value="Unassembled WGS sequence"/>
</dbReference>
<feature type="transmembrane region" description="Helical" evidence="14">
    <location>
        <begin position="57"/>
        <end position="78"/>
    </location>
</feature>
<dbReference type="OrthoDB" id="9800824at2"/>
<comment type="similarity">
    <text evidence="3 14 15">Belongs to the HemJ family.</text>
</comment>
<evidence type="ECO:0000313" key="16">
    <source>
        <dbReference type="EMBL" id="SDM18276.1"/>
    </source>
</evidence>
<dbReference type="GO" id="GO:0046872">
    <property type="term" value="F:metal ion binding"/>
    <property type="evidence" value="ECO:0007669"/>
    <property type="project" value="UniProtKB-UniRule"/>
</dbReference>
<comment type="subcellular location">
    <subcellularLocation>
        <location evidence="1 14">Cell membrane</location>
        <topology evidence="1 14">Multi-pass membrane protein</topology>
    </subcellularLocation>
</comment>
<dbReference type="UniPathway" id="UPA00251">
    <property type="reaction ID" value="UER00324"/>
</dbReference>
<evidence type="ECO:0000256" key="2">
    <source>
        <dbReference type="ARBA" id="ARBA00005073"/>
    </source>
</evidence>
<dbReference type="EC" id="1.3.99.-" evidence="14 15"/>
<dbReference type="InterPro" id="IPR005265">
    <property type="entry name" value="HemJ-like"/>
</dbReference>
<evidence type="ECO:0000256" key="13">
    <source>
        <dbReference type="ARBA" id="ARBA00048390"/>
    </source>
</evidence>
<evidence type="ECO:0000256" key="15">
    <source>
        <dbReference type="PIRNR" id="PIRNR004638"/>
    </source>
</evidence>
<dbReference type="GO" id="GO:0005886">
    <property type="term" value="C:plasma membrane"/>
    <property type="evidence" value="ECO:0007669"/>
    <property type="project" value="UniProtKB-SubCell"/>
</dbReference>
<evidence type="ECO:0000256" key="7">
    <source>
        <dbReference type="ARBA" id="ARBA00022692"/>
    </source>
</evidence>
<dbReference type="PANTHER" id="PTHR40255:SF1">
    <property type="entry name" value="PROTOPORPHYRINOGEN IX OXIDASE"/>
    <property type="match status" value="1"/>
</dbReference>
<dbReference type="PIRSF" id="PIRSF004638">
    <property type="entry name" value="UCP004638"/>
    <property type="match status" value="1"/>
</dbReference>
<keyword evidence="17" id="KW-1185">Reference proteome</keyword>
<sequence length="151" mass="17239">MILAAYDWLRALHILAVIAWMAGLLYLPRLFVYHCAAIPDGELDTTLRLQETRLLKIIMNPAMIAVWIFGVLLVWANAERAGSWTVFLSLAWMGKFVLVSVMTGLHHVLALRYKRFQNGTNEWSDRSYRILNEMPFLAAILIVLIAVVALR</sequence>
<evidence type="ECO:0000256" key="3">
    <source>
        <dbReference type="ARBA" id="ARBA00006501"/>
    </source>
</evidence>
<dbReference type="RefSeq" id="WP_091768871.1">
    <property type="nucleotide sequence ID" value="NZ_FNHG01000006.1"/>
</dbReference>
<keyword evidence="11 14" id="KW-0408">Iron</keyword>
<keyword evidence="6 14" id="KW-0349">Heme</keyword>
<comment type="function">
    <text evidence="14 15">Catalyzes the oxidation of protoporphyrinogen IX to protoporphyrin IX.</text>
</comment>
<evidence type="ECO:0000313" key="17">
    <source>
        <dbReference type="Proteomes" id="UP000199759"/>
    </source>
</evidence>
<evidence type="ECO:0000256" key="11">
    <source>
        <dbReference type="ARBA" id="ARBA00023004"/>
    </source>
</evidence>
<dbReference type="STRING" id="144026.SAMN04488568_10668"/>